<sequence length="179" mass="19910">MRKVLRRPWLYELEAVLKFYKGFLQRVFVSTLNHLLVETTFRMIAFASSAFLRAVRGSTTPGRVGPLSGMRYGSLFQSAPSSRSLARVFMTTGPEGDTVVDTCRMKLTEALKPLQLNIIPAYGDPNGSHITIEVVSDSFEGESVVARHRMIYKAIWDELQGPIHAVDSIEAKTPSEAGF</sequence>
<comment type="similarity">
    <text evidence="1">Belongs to the BolA/IbaG family.</text>
</comment>
<evidence type="ECO:0008006" key="4">
    <source>
        <dbReference type="Google" id="ProtNLM"/>
    </source>
</evidence>
<name>A0AAV8UVM4_9RHOD</name>
<dbReference type="PANTHER" id="PTHR46230">
    <property type="match status" value="1"/>
</dbReference>
<dbReference type="EMBL" id="JAMWBK010000005">
    <property type="protein sequence ID" value="KAJ8905312.1"/>
    <property type="molecule type" value="Genomic_DNA"/>
</dbReference>
<dbReference type="GO" id="GO:0016226">
    <property type="term" value="P:iron-sulfur cluster assembly"/>
    <property type="evidence" value="ECO:0007669"/>
    <property type="project" value="TreeGrafter"/>
</dbReference>
<comment type="caution">
    <text evidence="2">The sequence shown here is derived from an EMBL/GenBank/DDBJ whole genome shotgun (WGS) entry which is preliminary data.</text>
</comment>
<accession>A0AAV8UVM4</accession>
<gene>
    <name evidence="2" type="ORF">NDN08_001819</name>
</gene>
<dbReference type="AlphaFoldDB" id="A0AAV8UVM4"/>
<dbReference type="InterPro" id="IPR002634">
    <property type="entry name" value="BolA"/>
</dbReference>
<dbReference type="InterPro" id="IPR036065">
    <property type="entry name" value="BolA-like_sf"/>
</dbReference>
<keyword evidence="3" id="KW-1185">Reference proteome</keyword>
<protein>
    <recommendedName>
        <fullName evidence="4">BolA-like protein</fullName>
    </recommendedName>
</protein>
<reference evidence="2 3" key="1">
    <citation type="journal article" date="2023" name="Nat. Commun.">
        <title>Origin of minicircular mitochondrial genomes in red algae.</title>
        <authorList>
            <person name="Lee Y."/>
            <person name="Cho C.H."/>
            <person name="Lee Y.M."/>
            <person name="Park S.I."/>
            <person name="Yang J.H."/>
            <person name="West J.A."/>
            <person name="Bhattacharya D."/>
            <person name="Yoon H.S."/>
        </authorList>
    </citation>
    <scope>NUCLEOTIDE SEQUENCE [LARGE SCALE GENOMIC DNA]</scope>
    <source>
        <strain evidence="2 3">CCMP1338</strain>
        <tissue evidence="2">Whole cell</tissue>
    </source>
</reference>
<dbReference type="Pfam" id="PF01722">
    <property type="entry name" value="BolA"/>
    <property type="match status" value="1"/>
</dbReference>
<organism evidence="2 3">
    <name type="scientific">Rhodosorus marinus</name>
    <dbReference type="NCBI Taxonomy" id="101924"/>
    <lineage>
        <taxon>Eukaryota</taxon>
        <taxon>Rhodophyta</taxon>
        <taxon>Stylonematophyceae</taxon>
        <taxon>Stylonematales</taxon>
        <taxon>Stylonemataceae</taxon>
        <taxon>Rhodosorus</taxon>
    </lineage>
</organism>
<evidence type="ECO:0000256" key="1">
    <source>
        <dbReference type="RuleBase" id="RU003860"/>
    </source>
</evidence>
<dbReference type="Gene3D" id="3.10.20.90">
    <property type="entry name" value="Phosphatidylinositol 3-kinase Catalytic Subunit, Chain A, domain 1"/>
    <property type="match status" value="1"/>
</dbReference>
<dbReference type="Proteomes" id="UP001157974">
    <property type="component" value="Unassembled WGS sequence"/>
</dbReference>
<proteinExistence type="inferred from homology"/>
<evidence type="ECO:0000313" key="2">
    <source>
        <dbReference type="EMBL" id="KAJ8905312.1"/>
    </source>
</evidence>
<dbReference type="SUPFAM" id="SSF82657">
    <property type="entry name" value="BolA-like"/>
    <property type="match status" value="1"/>
</dbReference>
<evidence type="ECO:0000313" key="3">
    <source>
        <dbReference type="Proteomes" id="UP001157974"/>
    </source>
</evidence>
<dbReference type="PANTHER" id="PTHR46230:SF4">
    <property type="entry name" value="PROTEIN BOLA4, CHLOROPLASTIC_MITOCHONDRIAL"/>
    <property type="match status" value="1"/>
</dbReference>